<evidence type="ECO:0000313" key="2">
    <source>
        <dbReference type="EMBL" id="MEZ0450252.1"/>
    </source>
</evidence>
<feature type="chain" id="PRO_5020854134" description="RxLR effector protein" evidence="1">
    <location>
        <begin position="25"/>
        <end position="193"/>
    </location>
</feature>
<dbReference type="KEGG" id="stha:NCTC11429_00808"/>
<dbReference type="RefSeq" id="WP_037534697.1">
    <property type="nucleotide sequence ID" value="NZ_CP141191.1"/>
</dbReference>
<evidence type="ECO:0000256" key="1">
    <source>
        <dbReference type="SAM" id="SignalP"/>
    </source>
</evidence>
<dbReference type="Proteomes" id="UP000308196">
    <property type="component" value="Chromosome"/>
</dbReference>
<dbReference type="GeneID" id="78461598"/>
<feature type="signal peptide" evidence="1">
    <location>
        <begin position="1"/>
        <end position="24"/>
    </location>
</feature>
<keyword evidence="1" id="KW-0732">Signal</keyword>
<organism evidence="3 4">
    <name type="scientific">Sphingobacterium thalpophilum</name>
    <dbReference type="NCBI Taxonomy" id="259"/>
    <lineage>
        <taxon>Bacteria</taxon>
        <taxon>Pseudomonadati</taxon>
        <taxon>Bacteroidota</taxon>
        <taxon>Sphingobacteriia</taxon>
        <taxon>Sphingobacteriales</taxon>
        <taxon>Sphingobacteriaceae</taxon>
        <taxon>Sphingobacterium</taxon>
    </lineage>
</organism>
<dbReference type="EMBL" id="LR590484">
    <property type="protein sequence ID" value="VTR31299.1"/>
    <property type="molecule type" value="Genomic_DNA"/>
</dbReference>
<dbReference type="AlphaFoldDB" id="A0A4U9UGY0"/>
<proteinExistence type="predicted"/>
<evidence type="ECO:0008006" key="6">
    <source>
        <dbReference type="Google" id="ProtNLM"/>
    </source>
</evidence>
<gene>
    <name evidence="2" type="ORF">ABTW24_01410</name>
    <name evidence="3" type="ORF">NCTC11429_00808</name>
</gene>
<reference evidence="3 4" key="1">
    <citation type="submission" date="2019-05" db="EMBL/GenBank/DDBJ databases">
        <authorList>
            <consortium name="Pathogen Informatics"/>
        </authorList>
    </citation>
    <scope>NUCLEOTIDE SEQUENCE [LARGE SCALE GENOMIC DNA]</scope>
    <source>
        <strain evidence="3 4">NCTC11429</strain>
    </source>
</reference>
<name>A0A4U9UGY0_9SPHI</name>
<accession>A0A4U9UGY0</accession>
<protein>
    <recommendedName>
        <fullName evidence="6">RxLR effector protein</fullName>
    </recommendedName>
</protein>
<evidence type="ECO:0000313" key="3">
    <source>
        <dbReference type="EMBL" id="VTR31299.1"/>
    </source>
</evidence>
<keyword evidence="5" id="KW-1185">Reference proteome</keyword>
<evidence type="ECO:0000313" key="4">
    <source>
        <dbReference type="Proteomes" id="UP000308196"/>
    </source>
</evidence>
<reference evidence="2 5" key="2">
    <citation type="submission" date="2024-06" db="EMBL/GenBank/DDBJ databases">
        <title>Soil Sphingobacterium thalpophilum.</title>
        <authorList>
            <person name="Yang J."/>
            <person name="Li J."/>
        </authorList>
    </citation>
    <scope>NUCLEOTIDE SEQUENCE [LARGE SCALE GENOMIC DNA]</scope>
    <source>
        <strain evidence="2 5">22g91tb</strain>
    </source>
</reference>
<evidence type="ECO:0000313" key="5">
    <source>
        <dbReference type="Proteomes" id="UP001566204"/>
    </source>
</evidence>
<dbReference type="Proteomes" id="UP001566204">
    <property type="component" value="Unassembled WGS sequence"/>
</dbReference>
<sequence length="193" mass="22523">MVRISFLVLLLAGLCFTVDRSVVAHSRNSMPQDTTKKGDTLRLDTVQLKGINSTAKDKFDQKKSEYKSIYFWGDTKDMVTLPHQGGLAVNLNKLYNKFSRKGRHSRRLQRQFEREYEADLVREEWFALTKEYTVLSGDSLTKFRMYYQPTLKWLRGKDNYEKIAYIQHCLKCYLDSVELIHSRLSLPGGDVKP</sequence>
<dbReference type="EMBL" id="JBEOQB010000001">
    <property type="protein sequence ID" value="MEZ0450252.1"/>
    <property type="molecule type" value="Genomic_DNA"/>
</dbReference>